<gene>
    <name evidence="18" type="ORF">TorRG33x02_332960</name>
</gene>
<dbReference type="SUPFAM" id="SSF57850">
    <property type="entry name" value="RING/U-box"/>
    <property type="match status" value="1"/>
</dbReference>
<keyword evidence="9" id="KW-0833">Ubl conjugation pathway</keyword>
<dbReference type="PROSITE" id="PS50089">
    <property type="entry name" value="ZF_RING_2"/>
    <property type="match status" value="1"/>
</dbReference>
<evidence type="ECO:0000256" key="1">
    <source>
        <dbReference type="ARBA" id="ARBA00000900"/>
    </source>
</evidence>
<keyword evidence="19" id="KW-1185">Reference proteome</keyword>
<name>A0A2P5B4V6_TREOI</name>
<reference evidence="19" key="1">
    <citation type="submission" date="2016-06" db="EMBL/GenBank/DDBJ databases">
        <title>Parallel loss of symbiosis genes in relatives of nitrogen-fixing non-legume Parasponia.</title>
        <authorList>
            <person name="Van Velzen R."/>
            <person name="Holmer R."/>
            <person name="Bu F."/>
            <person name="Rutten L."/>
            <person name="Van Zeijl A."/>
            <person name="Liu W."/>
            <person name="Santuari L."/>
            <person name="Cao Q."/>
            <person name="Sharma T."/>
            <person name="Shen D."/>
            <person name="Roswanjaya Y."/>
            <person name="Wardhani T."/>
            <person name="Kalhor M.S."/>
            <person name="Jansen J."/>
            <person name="Van den Hoogen J."/>
            <person name="Gungor B."/>
            <person name="Hartog M."/>
            <person name="Hontelez J."/>
            <person name="Verver J."/>
            <person name="Yang W.-C."/>
            <person name="Schijlen E."/>
            <person name="Repin R."/>
            <person name="Schilthuizen M."/>
            <person name="Schranz E."/>
            <person name="Heidstra R."/>
            <person name="Miyata K."/>
            <person name="Fedorova E."/>
            <person name="Kohlen W."/>
            <person name="Bisseling T."/>
            <person name="Smit S."/>
            <person name="Geurts R."/>
        </authorList>
    </citation>
    <scope>NUCLEOTIDE SEQUENCE [LARGE SCALE GENOMIC DNA]</scope>
    <source>
        <strain evidence="19">cv. RG33-2</strain>
    </source>
</reference>
<dbReference type="Pfam" id="PF13639">
    <property type="entry name" value="zf-RING_2"/>
    <property type="match status" value="1"/>
</dbReference>
<feature type="compositionally biased region" description="Polar residues" evidence="15">
    <location>
        <begin position="156"/>
        <end position="165"/>
    </location>
</feature>
<feature type="domain" description="RING-type" evidence="17">
    <location>
        <begin position="89"/>
        <end position="131"/>
    </location>
</feature>
<evidence type="ECO:0000256" key="4">
    <source>
        <dbReference type="ARBA" id="ARBA00012483"/>
    </source>
</evidence>
<dbReference type="EMBL" id="JXTC01000607">
    <property type="protein sequence ID" value="PON43796.1"/>
    <property type="molecule type" value="Genomic_DNA"/>
</dbReference>
<evidence type="ECO:0000256" key="9">
    <source>
        <dbReference type="ARBA" id="ARBA00022786"/>
    </source>
</evidence>
<evidence type="ECO:0000256" key="3">
    <source>
        <dbReference type="ARBA" id="ARBA00004906"/>
    </source>
</evidence>
<keyword evidence="8 14" id="KW-0863">Zinc-finger</keyword>
<evidence type="ECO:0000313" key="19">
    <source>
        <dbReference type="Proteomes" id="UP000237000"/>
    </source>
</evidence>
<feature type="transmembrane region" description="Helical" evidence="16">
    <location>
        <begin position="12"/>
        <end position="34"/>
    </location>
</feature>
<dbReference type="SMART" id="SM00184">
    <property type="entry name" value="RING"/>
    <property type="match status" value="1"/>
</dbReference>
<sequence>MTVAAQVMVMSIVLSIALLFIGIGMLIFIHVCVVGRAFRRGFGNIQAPERGGAASTTAAGNTSMSKDDLEKLPSFDYNITKDAASDVDCAVCLESFQIGDKCRLLPTCNHSFHAQCVDTWLLRTPFCPICRTGADSRKGSSRFSTDTSLELRGDQSETTGSSSRLSDTRIDHGDDQLGESQRIEDSGHDIPDSNEFRMIQTLGRIQEMSVNCSVSGVESELNQTSPSTIDQPQLAPELDIV</sequence>
<feature type="region of interest" description="Disordered" evidence="15">
    <location>
        <begin position="134"/>
        <end position="194"/>
    </location>
</feature>
<dbReference type="EC" id="2.3.2.27" evidence="4"/>
<evidence type="ECO:0000256" key="8">
    <source>
        <dbReference type="ARBA" id="ARBA00022771"/>
    </source>
</evidence>
<keyword evidence="5" id="KW-0808">Transferase</keyword>
<keyword evidence="11 16" id="KW-1133">Transmembrane helix</keyword>
<dbReference type="GO" id="GO:0008270">
    <property type="term" value="F:zinc ion binding"/>
    <property type="evidence" value="ECO:0007669"/>
    <property type="project" value="UniProtKB-KW"/>
</dbReference>
<dbReference type="InterPro" id="IPR013083">
    <property type="entry name" value="Znf_RING/FYVE/PHD"/>
</dbReference>
<evidence type="ECO:0000256" key="2">
    <source>
        <dbReference type="ARBA" id="ARBA00004167"/>
    </source>
</evidence>
<dbReference type="GO" id="GO:0016020">
    <property type="term" value="C:membrane"/>
    <property type="evidence" value="ECO:0007669"/>
    <property type="project" value="UniProtKB-SubCell"/>
</dbReference>
<evidence type="ECO:0000256" key="7">
    <source>
        <dbReference type="ARBA" id="ARBA00022723"/>
    </source>
</evidence>
<evidence type="ECO:0000256" key="12">
    <source>
        <dbReference type="ARBA" id="ARBA00023136"/>
    </source>
</evidence>
<proteinExistence type="inferred from homology"/>
<dbReference type="PANTHER" id="PTHR45768:SF61">
    <property type="entry name" value="RING-H2 FINGER PROTEIN ATL18"/>
    <property type="match status" value="1"/>
</dbReference>
<dbReference type="STRING" id="63057.A0A2P5B4V6"/>
<dbReference type="CDD" id="cd16461">
    <property type="entry name" value="RING-H2_EL5-like"/>
    <property type="match status" value="1"/>
</dbReference>
<comment type="subcellular location">
    <subcellularLocation>
        <location evidence="2">Membrane</location>
        <topology evidence="2">Single-pass membrane protein</topology>
    </subcellularLocation>
</comment>
<accession>A0A2P5B4V6</accession>
<evidence type="ECO:0000256" key="6">
    <source>
        <dbReference type="ARBA" id="ARBA00022692"/>
    </source>
</evidence>
<comment type="similarity">
    <text evidence="13">Belongs to the RING-type zinc finger family. ATL subfamily.</text>
</comment>
<evidence type="ECO:0000256" key="16">
    <source>
        <dbReference type="SAM" id="Phobius"/>
    </source>
</evidence>
<evidence type="ECO:0000256" key="15">
    <source>
        <dbReference type="SAM" id="MobiDB-lite"/>
    </source>
</evidence>
<feature type="compositionally biased region" description="Basic and acidic residues" evidence="15">
    <location>
        <begin position="166"/>
        <end position="194"/>
    </location>
</feature>
<evidence type="ECO:0000256" key="14">
    <source>
        <dbReference type="PROSITE-ProRule" id="PRU00175"/>
    </source>
</evidence>
<comment type="pathway">
    <text evidence="3">Protein modification; protein ubiquitination.</text>
</comment>
<evidence type="ECO:0000256" key="11">
    <source>
        <dbReference type="ARBA" id="ARBA00022989"/>
    </source>
</evidence>
<evidence type="ECO:0000313" key="18">
    <source>
        <dbReference type="EMBL" id="PON43796.1"/>
    </source>
</evidence>
<evidence type="ECO:0000256" key="5">
    <source>
        <dbReference type="ARBA" id="ARBA00022679"/>
    </source>
</evidence>
<dbReference type="InParanoid" id="A0A2P5B4V6"/>
<evidence type="ECO:0000256" key="13">
    <source>
        <dbReference type="ARBA" id="ARBA00024209"/>
    </source>
</evidence>
<dbReference type="InterPro" id="IPR001841">
    <property type="entry name" value="Znf_RING"/>
</dbReference>
<evidence type="ECO:0000259" key="17">
    <source>
        <dbReference type="PROSITE" id="PS50089"/>
    </source>
</evidence>
<comment type="catalytic activity">
    <reaction evidence="1">
        <text>S-ubiquitinyl-[E2 ubiquitin-conjugating enzyme]-L-cysteine + [acceptor protein]-L-lysine = [E2 ubiquitin-conjugating enzyme]-L-cysteine + N(6)-ubiquitinyl-[acceptor protein]-L-lysine.</text>
        <dbReference type="EC" id="2.3.2.27"/>
    </reaction>
</comment>
<keyword evidence="7" id="KW-0479">Metal-binding</keyword>
<evidence type="ECO:0000256" key="10">
    <source>
        <dbReference type="ARBA" id="ARBA00022833"/>
    </source>
</evidence>
<dbReference type="Proteomes" id="UP000237000">
    <property type="component" value="Unassembled WGS sequence"/>
</dbReference>
<keyword evidence="10" id="KW-0862">Zinc</keyword>
<dbReference type="PANTHER" id="PTHR45768">
    <property type="entry name" value="E3 UBIQUITIN-PROTEIN LIGASE RNF13-LIKE"/>
    <property type="match status" value="1"/>
</dbReference>
<protein>
    <recommendedName>
        <fullName evidence="4">RING-type E3 ubiquitin transferase</fullName>
        <ecNumber evidence="4">2.3.2.27</ecNumber>
    </recommendedName>
</protein>
<dbReference type="GO" id="GO:0061630">
    <property type="term" value="F:ubiquitin protein ligase activity"/>
    <property type="evidence" value="ECO:0007669"/>
    <property type="project" value="UniProtKB-EC"/>
</dbReference>
<keyword evidence="6 16" id="KW-0812">Transmembrane</keyword>
<keyword evidence="12 16" id="KW-0472">Membrane</keyword>
<dbReference type="Gene3D" id="3.30.40.10">
    <property type="entry name" value="Zinc/RING finger domain, C3HC4 (zinc finger)"/>
    <property type="match status" value="1"/>
</dbReference>
<organism evidence="18 19">
    <name type="scientific">Trema orientale</name>
    <name type="common">Charcoal tree</name>
    <name type="synonym">Celtis orientalis</name>
    <dbReference type="NCBI Taxonomy" id="63057"/>
    <lineage>
        <taxon>Eukaryota</taxon>
        <taxon>Viridiplantae</taxon>
        <taxon>Streptophyta</taxon>
        <taxon>Embryophyta</taxon>
        <taxon>Tracheophyta</taxon>
        <taxon>Spermatophyta</taxon>
        <taxon>Magnoliopsida</taxon>
        <taxon>eudicotyledons</taxon>
        <taxon>Gunneridae</taxon>
        <taxon>Pentapetalae</taxon>
        <taxon>rosids</taxon>
        <taxon>fabids</taxon>
        <taxon>Rosales</taxon>
        <taxon>Cannabaceae</taxon>
        <taxon>Trema</taxon>
    </lineage>
</organism>
<comment type="caution">
    <text evidence="18">The sequence shown here is derived from an EMBL/GenBank/DDBJ whole genome shotgun (WGS) entry which is preliminary data.</text>
</comment>
<dbReference type="OrthoDB" id="8062037at2759"/>
<dbReference type="AlphaFoldDB" id="A0A2P5B4V6"/>